<reference evidence="6" key="1">
    <citation type="submission" date="2020-10" db="EMBL/GenBank/DDBJ databases">
        <authorList>
            <person name="Han B."/>
            <person name="Lu T."/>
            <person name="Zhao Q."/>
            <person name="Huang X."/>
            <person name="Zhao Y."/>
        </authorList>
    </citation>
    <scope>NUCLEOTIDE SEQUENCE</scope>
</reference>
<dbReference type="PANTHER" id="PTHR23155:SF1181">
    <property type="entry name" value="OS08G0170200 PROTEIN"/>
    <property type="match status" value="1"/>
</dbReference>
<feature type="chain" id="PRO_5032952326" description="NB-ARC domain-containing protein" evidence="3">
    <location>
        <begin position="27"/>
        <end position="238"/>
    </location>
</feature>
<dbReference type="Proteomes" id="UP000604825">
    <property type="component" value="Unassembled WGS sequence"/>
</dbReference>
<comment type="caution">
    <text evidence="6">The sequence shown here is derived from an EMBL/GenBank/DDBJ whole genome shotgun (WGS) entry which is preliminary data.</text>
</comment>
<dbReference type="SUPFAM" id="SSF52540">
    <property type="entry name" value="P-loop containing nucleoside triphosphate hydrolases"/>
    <property type="match status" value="1"/>
</dbReference>
<evidence type="ECO:0000256" key="3">
    <source>
        <dbReference type="SAM" id="SignalP"/>
    </source>
</evidence>
<feature type="signal peptide" evidence="3">
    <location>
        <begin position="1"/>
        <end position="26"/>
    </location>
</feature>
<keyword evidence="7" id="KW-1185">Reference proteome</keyword>
<evidence type="ECO:0000256" key="1">
    <source>
        <dbReference type="ARBA" id="ARBA00022737"/>
    </source>
</evidence>
<dbReference type="Pfam" id="PF00931">
    <property type="entry name" value="NB-ARC"/>
    <property type="match status" value="1"/>
</dbReference>
<dbReference type="InterPro" id="IPR002182">
    <property type="entry name" value="NB-ARC"/>
</dbReference>
<proteinExistence type="predicted"/>
<evidence type="ECO:0000259" key="5">
    <source>
        <dbReference type="Pfam" id="PF23598"/>
    </source>
</evidence>
<feature type="domain" description="Disease resistance R13L4/SHOC-2-like LRR" evidence="5">
    <location>
        <begin position="135"/>
        <end position="237"/>
    </location>
</feature>
<dbReference type="InterPro" id="IPR032675">
    <property type="entry name" value="LRR_dom_sf"/>
</dbReference>
<protein>
    <recommendedName>
        <fullName evidence="8">NB-ARC domain-containing protein</fullName>
    </recommendedName>
</protein>
<dbReference type="SUPFAM" id="SSF52058">
    <property type="entry name" value="L domain-like"/>
    <property type="match status" value="1"/>
</dbReference>
<dbReference type="EMBL" id="CAJGYO010000010">
    <property type="protein sequence ID" value="CAD6255849.1"/>
    <property type="molecule type" value="Genomic_DNA"/>
</dbReference>
<dbReference type="Gene3D" id="3.40.50.300">
    <property type="entry name" value="P-loop containing nucleotide triphosphate hydrolases"/>
    <property type="match status" value="1"/>
</dbReference>
<dbReference type="GO" id="GO:0043531">
    <property type="term" value="F:ADP binding"/>
    <property type="evidence" value="ECO:0007669"/>
    <property type="project" value="InterPro"/>
</dbReference>
<name>A0A811QEL4_9POAL</name>
<evidence type="ECO:0000313" key="7">
    <source>
        <dbReference type="Proteomes" id="UP000604825"/>
    </source>
</evidence>
<organism evidence="6 7">
    <name type="scientific">Miscanthus lutarioriparius</name>
    <dbReference type="NCBI Taxonomy" id="422564"/>
    <lineage>
        <taxon>Eukaryota</taxon>
        <taxon>Viridiplantae</taxon>
        <taxon>Streptophyta</taxon>
        <taxon>Embryophyta</taxon>
        <taxon>Tracheophyta</taxon>
        <taxon>Spermatophyta</taxon>
        <taxon>Magnoliopsida</taxon>
        <taxon>Liliopsida</taxon>
        <taxon>Poales</taxon>
        <taxon>Poaceae</taxon>
        <taxon>PACMAD clade</taxon>
        <taxon>Panicoideae</taxon>
        <taxon>Andropogonodae</taxon>
        <taxon>Andropogoneae</taxon>
        <taxon>Saccharinae</taxon>
        <taxon>Miscanthus</taxon>
    </lineage>
</organism>
<feature type="domain" description="NB-ARC" evidence="4">
    <location>
        <begin position="16"/>
        <end position="82"/>
    </location>
</feature>
<dbReference type="InterPro" id="IPR044974">
    <property type="entry name" value="Disease_R_plants"/>
</dbReference>
<evidence type="ECO:0000259" key="4">
    <source>
        <dbReference type="Pfam" id="PF00931"/>
    </source>
</evidence>
<keyword evidence="2" id="KW-0611">Plant defense</keyword>
<dbReference type="InterPro" id="IPR055414">
    <property type="entry name" value="LRR_R13L4/SHOC2-like"/>
</dbReference>
<evidence type="ECO:0000313" key="6">
    <source>
        <dbReference type="EMBL" id="CAD6255849.1"/>
    </source>
</evidence>
<dbReference type="InterPro" id="IPR042197">
    <property type="entry name" value="Apaf_helical"/>
</dbReference>
<keyword evidence="1" id="KW-0677">Repeat</keyword>
<evidence type="ECO:0008006" key="8">
    <source>
        <dbReference type="Google" id="ProtNLM"/>
    </source>
</evidence>
<dbReference type="GO" id="GO:0098542">
    <property type="term" value="P:defense response to other organism"/>
    <property type="evidence" value="ECO:0007669"/>
    <property type="project" value="TreeGrafter"/>
</dbReference>
<evidence type="ECO:0000256" key="2">
    <source>
        <dbReference type="ARBA" id="ARBA00022821"/>
    </source>
</evidence>
<dbReference type="OrthoDB" id="1707259at2759"/>
<dbReference type="InterPro" id="IPR027417">
    <property type="entry name" value="P-loop_NTPase"/>
</dbReference>
<dbReference type="PANTHER" id="PTHR23155">
    <property type="entry name" value="DISEASE RESISTANCE PROTEIN RP"/>
    <property type="match status" value="1"/>
</dbReference>
<sequence length="238" mass="26517">MSLRPRCLRGLILLSLYFIVVDDVWDVETCKTINFALIGNCCGSKVITTTRKFDVAEEAGEVYKLKPLSYENSKKLLYTRIFGADRQYHDNKPDDVFDKILERCGGIPLAIIKVTSLLAGKPKDEWSEDSAHTFPALGFCACLTYLGINCGNIVLPTQLVSTNQMTNLKLLQTFVVYGTLPVSIVLPTQLLCLHAATSVPNGIGKLTSLEQLRIFGNPNIFVKELGSLRELRVLRIYN</sequence>
<accession>A0A811QEL4</accession>
<gene>
    <name evidence="6" type="ORF">NCGR_LOCUS39377</name>
</gene>
<dbReference type="Pfam" id="PF23598">
    <property type="entry name" value="LRR_14"/>
    <property type="match status" value="1"/>
</dbReference>
<dbReference type="Gene3D" id="3.80.10.10">
    <property type="entry name" value="Ribonuclease Inhibitor"/>
    <property type="match status" value="1"/>
</dbReference>
<dbReference type="Gene3D" id="1.10.8.430">
    <property type="entry name" value="Helical domain of apoptotic protease-activating factors"/>
    <property type="match status" value="1"/>
</dbReference>
<dbReference type="AlphaFoldDB" id="A0A811QEL4"/>
<keyword evidence="3" id="KW-0732">Signal</keyword>